<evidence type="ECO:0000256" key="8">
    <source>
        <dbReference type="ARBA" id="ARBA00023012"/>
    </source>
</evidence>
<organism evidence="11 12">
    <name type="scientific">Phaeodactylibacter xiamenensis</name>
    <dbReference type="NCBI Taxonomy" id="1524460"/>
    <lineage>
        <taxon>Bacteria</taxon>
        <taxon>Pseudomonadati</taxon>
        <taxon>Bacteroidota</taxon>
        <taxon>Saprospiria</taxon>
        <taxon>Saprospirales</taxon>
        <taxon>Haliscomenobacteraceae</taxon>
        <taxon>Phaeodactylibacter</taxon>
    </lineage>
</organism>
<dbReference type="PANTHER" id="PTHR43065:SF10">
    <property type="entry name" value="PEROXIDE STRESS-ACTIVATED HISTIDINE KINASE MAK3"/>
    <property type="match status" value="1"/>
</dbReference>
<evidence type="ECO:0000256" key="7">
    <source>
        <dbReference type="ARBA" id="ARBA00022840"/>
    </source>
</evidence>
<dbReference type="GO" id="GO:0005524">
    <property type="term" value="F:ATP binding"/>
    <property type="evidence" value="ECO:0007669"/>
    <property type="project" value="UniProtKB-KW"/>
</dbReference>
<keyword evidence="9" id="KW-0812">Transmembrane</keyword>
<keyword evidence="3" id="KW-0597">Phosphoprotein</keyword>
<evidence type="ECO:0000313" key="11">
    <source>
        <dbReference type="EMBL" id="KGE88965.1"/>
    </source>
</evidence>
<dbReference type="Gene3D" id="3.30.565.10">
    <property type="entry name" value="Histidine kinase-like ATPase, C-terminal domain"/>
    <property type="match status" value="1"/>
</dbReference>
<dbReference type="InterPro" id="IPR005467">
    <property type="entry name" value="His_kinase_dom"/>
</dbReference>
<dbReference type="Pfam" id="PF02518">
    <property type="entry name" value="HATPase_c"/>
    <property type="match status" value="1"/>
</dbReference>
<keyword evidence="6" id="KW-0418">Kinase</keyword>
<comment type="caution">
    <text evidence="11">The sequence shown here is derived from an EMBL/GenBank/DDBJ whole genome shotgun (WGS) entry which is preliminary data.</text>
</comment>
<keyword evidence="12" id="KW-1185">Reference proteome</keyword>
<evidence type="ECO:0000256" key="5">
    <source>
        <dbReference type="ARBA" id="ARBA00022741"/>
    </source>
</evidence>
<gene>
    <name evidence="11" type="ORF">IX84_04005</name>
</gene>
<evidence type="ECO:0000256" key="6">
    <source>
        <dbReference type="ARBA" id="ARBA00022777"/>
    </source>
</evidence>
<dbReference type="SMART" id="SM00387">
    <property type="entry name" value="HATPase_c"/>
    <property type="match status" value="1"/>
</dbReference>
<dbReference type="CDD" id="cd00082">
    <property type="entry name" value="HisKA"/>
    <property type="match status" value="1"/>
</dbReference>
<dbReference type="InterPro" id="IPR004358">
    <property type="entry name" value="Sig_transdc_His_kin-like_C"/>
</dbReference>
<dbReference type="PROSITE" id="PS50109">
    <property type="entry name" value="HIS_KIN"/>
    <property type="match status" value="1"/>
</dbReference>
<dbReference type="GO" id="GO:0000155">
    <property type="term" value="F:phosphorelay sensor kinase activity"/>
    <property type="evidence" value="ECO:0007669"/>
    <property type="project" value="InterPro"/>
</dbReference>
<name>A0A098SA11_9BACT</name>
<dbReference type="PRINTS" id="PR00344">
    <property type="entry name" value="BCTRLSENSOR"/>
</dbReference>
<sequence length="391" mass="44509">MDIYNRKSRWKIYLGIAGAIIVAISMAYTTYLSNKLAEEERHKAALYVMAQERLNNLDEIAAIINDSCPQPDLTLHLNILQANNTIPVIAVNDRGRVDFSVNTSDTSQAYLMQEVARMEADGFEPIQSTAHRIYYKESTLLRQLRYFPFVQFVLIAAFVGFGYMGFSSARRAEQNRVWVGMAKETAHQLGTPISAIVAWIEHLKLIRESDEEVQEVVGELRNDVSRLELIADRFSKIGSAPKLEPINIYEELDDCRAYMQRRASRKVEFRFPAPDEPAKTVHINPHLFDWVVENLLRNALDAMDGKGFIEAEIYDDQDFVYVDITDSGKGIPEGKFKTVFRPGYTTKKRGWGLGLSLAKRIVEEYHNGKIFVKRSEEGVGTTFTIQLPKKA</sequence>
<feature type="domain" description="Histidine kinase" evidence="10">
    <location>
        <begin position="184"/>
        <end position="391"/>
    </location>
</feature>
<dbReference type="EMBL" id="JPOS01000012">
    <property type="protein sequence ID" value="KGE88965.1"/>
    <property type="molecule type" value="Genomic_DNA"/>
</dbReference>
<reference evidence="11 12" key="1">
    <citation type="journal article" date="2014" name="Int. J. Syst. Evol. Microbiol.">
        <title>Phaeodactylibacter xiamenensis gen. nov., sp. nov., a member of the family Saprospiraceae isolated from the marine alga Phaeodactylum tricornutum.</title>
        <authorList>
            <person name="Chen Z.Jr."/>
            <person name="Lei X."/>
            <person name="Lai Q."/>
            <person name="Li Y."/>
            <person name="Zhang B."/>
            <person name="Zhang J."/>
            <person name="Zhang H."/>
            <person name="Yang L."/>
            <person name="Zheng W."/>
            <person name="Tian Y."/>
            <person name="Yu Z."/>
            <person name="Xu H.Jr."/>
            <person name="Zheng T."/>
        </authorList>
    </citation>
    <scope>NUCLEOTIDE SEQUENCE [LARGE SCALE GENOMIC DNA]</scope>
    <source>
        <strain evidence="11 12">KD52</strain>
    </source>
</reference>
<dbReference type="AlphaFoldDB" id="A0A098SA11"/>
<evidence type="ECO:0000256" key="1">
    <source>
        <dbReference type="ARBA" id="ARBA00000085"/>
    </source>
</evidence>
<dbReference type="OrthoDB" id="1931120at2"/>
<keyword evidence="4" id="KW-0808">Transferase</keyword>
<dbReference type="SUPFAM" id="SSF55874">
    <property type="entry name" value="ATPase domain of HSP90 chaperone/DNA topoisomerase II/histidine kinase"/>
    <property type="match status" value="1"/>
</dbReference>
<dbReference type="CDD" id="cd00075">
    <property type="entry name" value="HATPase"/>
    <property type="match status" value="1"/>
</dbReference>
<dbReference type="PANTHER" id="PTHR43065">
    <property type="entry name" value="SENSOR HISTIDINE KINASE"/>
    <property type="match status" value="1"/>
</dbReference>
<dbReference type="InterPro" id="IPR003594">
    <property type="entry name" value="HATPase_dom"/>
</dbReference>
<dbReference type="InterPro" id="IPR036097">
    <property type="entry name" value="HisK_dim/P_sf"/>
</dbReference>
<keyword evidence="11" id="KW-0449">Lipoprotein</keyword>
<keyword evidence="8" id="KW-0902">Two-component regulatory system</keyword>
<dbReference type="RefSeq" id="WP_044216710.1">
    <property type="nucleotide sequence ID" value="NZ_CAKZLC010000388.1"/>
</dbReference>
<dbReference type="Proteomes" id="UP000029736">
    <property type="component" value="Unassembled WGS sequence"/>
</dbReference>
<dbReference type="InterPro" id="IPR003661">
    <property type="entry name" value="HisK_dim/P_dom"/>
</dbReference>
<feature type="transmembrane region" description="Helical" evidence="9">
    <location>
        <begin position="146"/>
        <end position="166"/>
    </location>
</feature>
<evidence type="ECO:0000256" key="9">
    <source>
        <dbReference type="SAM" id="Phobius"/>
    </source>
</evidence>
<protein>
    <recommendedName>
        <fullName evidence="2">histidine kinase</fullName>
        <ecNumber evidence="2">2.7.13.3</ecNumber>
    </recommendedName>
</protein>
<evidence type="ECO:0000256" key="4">
    <source>
        <dbReference type="ARBA" id="ARBA00022679"/>
    </source>
</evidence>
<dbReference type="InterPro" id="IPR036890">
    <property type="entry name" value="HATPase_C_sf"/>
</dbReference>
<feature type="transmembrane region" description="Helical" evidence="9">
    <location>
        <begin position="12"/>
        <end position="31"/>
    </location>
</feature>
<keyword evidence="5" id="KW-0547">Nucleotide-binding</keyword>
<evidence type="ECO:0000256" key="3">
    <source>
        <dbReference type="ARBA" id="ARBA00022553"/>
    </source>
</evidence>
<dbReference type="SUPFAM" id="SSF47384">
    <property type="entry name" value="Homodimeric domain of signal transducing histidine kinase"/>
    <property type="match status" value="1"/>
</dbReference>
<comment type="catalytic activity">
    <reaction evidence="1">
        <text>ATP + protein L-histidine = ADP + protein N-phospho-L-histidine.</text>
        <dbReference type="EC" id="2.7.13.3"/>
    </reaction>
</comment>
<keyword evidence="9" id="KW-1133">Transmembrane helix</keyword>
<accession>A0A098SA11</accession>
<proteinExistence type="predicted"/>
<dbReference type="EC" id="2.7.13.3" evidence="2"/>
<evidence type="ECO:0000313" key="12">
    <source>
        <dbReference type="Proteomes" id="UP000029736"/>
    </source>
</evidence>
<evidence type="ECO:0000259" key="10">
    <source>
        <dbReference type="PROSITE" id="PS50109"/>
    </source>
</evidence>
<keyword evidence="9" id="KW-0472">Membrane</keyword>
<keyword evidence="7" id="KW-0067">ATP-binding</keyword>
<evidence type="ECO:0000256" key="2">
    <source>
        <dbReference type="ARBA" id="ARBA00012438"/>
    </source>
</evidence>
<dbReference type="STRING" id="1524460.IX84_04005"/>